<evidence type="ECO:0000313" key="6">
    <source>
        <dbReference type="Proteomes" id="UP000032304"/>
    </source>
</evidence>
<keyword evidence="1 3" id="KW-0732">Signal</keyword>
<dbReference type="PANTHER" id="PTHR31080:SF64">
    <property type="entry name" value="PLANT INVERTASE_PECTIN METHYLESTERASE INHIBITOR SUPERFAMILY PROTEIN"/>
    <property type="match status" value="1"/>
</dbReference>
<dbReference type="AlphaFoldDB" id="A0A0D2U4H4"/>
<dbReference type="eggNOG" id="ENOG502QPI3">
    <property type="taxonomic scope" value="Eukaryota"/>
</dbReference>
<accession>A0A0D2U4H4</accession>
<keyword evidence="6" id="KW-1185">Reference proteome</keyword>
<dbReference type="SMART" id="SM00856">
    <property type="entry name" value="PMEI"/>
    <property type="match status" value="1"/>
</dbReference>
<evidence type="ECO:0000256" key="2">
    <source>
        <dbReference type="ARBA" id="ARBA00038471"/>
    </source>
</evidence>
<dbReference type="STRING" id="29730.A0A0D2U4H4"/>
<dbReference type="GO" id="GO:0046910">
    <property type="term" value="F:pectinesterase inhibitor activity"/>
    <property type="evidence" value="ECO:0007669"/>
    <property type="project" value="UniProtKB-ARBA"/>
</dbReference>
<feature type="domain" description="Pectinesterase inhibitor" evidence="4">
    <location>
        <begin position="33"/>
        <end position="193"/>
    </location>
</feature>
<sequence length="216" mass="23824">MKSLPSISMHFLIFLFFFLHPIPTLGSTVYDTSPTDYIRTSCSATLYPDICYTSLSGYANPVQQDPARLARIAIGVSLSKARRMASYVSNLTRETAYGADPQASAALHDCFSNMDDAVDEIHGSLRQMRRLVAPGSESFRFQMGNVQTWMSAALTDEETCTDGFEDVREGPLKTEVYERAVEVKKLTSNALALVNSYAEKAVSLSFVNGAKFTELT</sequence>
<proteinExistence type="inferred from homology"/>
<dbReference type="CDD" id="cd15798">
    <property type="entry name" value="PMEI-like_3"/>
    <property type="match status" value="1"/>
</dbReference>
<comment type="similarity">
    <text evidence="2">Belongs to the PMEI family.</text>
</comment>
<dbReference type="InterPro" id="IPR051955">
    <property type="entry name" value="PME_Inhibitor"/>
</dbReference>
<dbReference type="InterPro" id="IPR006501">
    <property type="entry name" value="Pectinesterase_inhib_dom"/>
</dbReference>
<dbReference type="OMA" id="YPALCYD"/>
<dbReference type="NCBIfam" id="TIGR01614">
    <property type="entry name" value="PME_inhib"/>
    <property type="match status" value="1"/>
</dbReference>
<dbReference type="PANTHER" id="PTHR31080">
    <property type="entry name" value="PECTINESTERASE INHIBITOR-LIKE"/>
    <property type="match status" value="1"/>
</dbReference>
<dbReference type="Gramene" id="KJB50375">
    <property type="protein sequence ID" value="KJB50375"/>
    <property type="gene ID" value="B456_008G167500"/>
</dbReference>
<feature type="chain" id="PRO_5002252325" description="Pectinesterase inhibitor domain-containing protein" evidence="3">
    <location>
        <begin position="27"/>
        <end position="216"/>
    </location>
</feature>
<dbReference type="Pfam" id="PF04043">
    <property type="entry name" value="PMEI"/>
    <property type="match status" value="1"/>
</dbReference>
<dbReference type="SUPFAM" id="SSF101148">
    <property type="entry name" value="Plant invertase/pectin methylesterase inhibitor"/>
    <property type="match status" value="1"/>
</dbReference>
<evidence type="ECO:0000313" key="5">
    <source>
        <dbReference type="EMBL" id="KJB50375.1"/>
    </source>
</evidence>
<evidence type="ECO:0000256" key="3">
    <source>
        <dbReference type="SAM" id="SignalP"/>
    </source>
</evidence>
<dbReference type="Gene3D" id="1.20.140.40">
    <property type="entry name" value="Invertase/pectin methylesterase inhibitor family protein"/>
    <property type="match status" value="1"/>
</dbReference>
<feature type="signal peptide" evidence="3">
    <location>
        <begin position="1"/>
        <end position="26"/>
    </location>
</feature>
<dbReference type="Proteomes" id="UP000032304">
    <property type="component" value="Chromosome 8"/>
</dbReference>
<dbReference type="FunFam" id="1.20.140.40:FF:000005">
    <property type="entry name" value="Pectin methylesterase inhibitor 1"/>
    <property type="match status" value="1"/>
</dbReference>
<name>A0A0D2U4H4_GOSRA</name>
<evidence type="ECO:0000259" key="4">
    <source>
        <dbReference type="SMART" id="SM00856"/>
    </source>
</evidence>
<dbReference type="InterPro" id="IPR035513">
    <property type="entry name" value="Invertase/methylesterase_inhib"/>
</dbReference>
<dbReference type="EMBL" id="CM001747">
    <property type="protein sequence ID" value="KJB50375.1"/>
    <property type="molecule type" value="Genomic_DNA"/>
</dbReference>
<reference evidence="5 6" key="1">
    <citation type="journal article" date="2012" name="Nature">
        <title>Repeated polyploidization of Gossypium genomes and the evolution of spinnable cotton fibres.</title>
        <authorList>
            <person name="Paterson A.H."/>
            <person name="Wendel J.F."/>
            <person name="Gundlach H."/>
            <person name="Guo H."/>
            <person name="Jenkins J."/>
            <person name="Jin D."/>
            <person name="Llewellyn D."/>
            <person name="Showmaker K.C."/>
            <person name="Shu S."/>
            <person name="Udall J."/>
            <person name="Yoo M.J."/>
            <person name="Byers R."/>
            <person name="Chen W."/>
            <person name="Doron-Faigenboim A."/>
            <person name="Duke M.V."/>
            <person name="Gong L."/>
            <person name="Grimwood J."/>
            <person name="Grover C."/>
            <person name="Grupp K."/>
            <person name="Hu G."/>
            <person name="Lee T.H."/>
            <person name="Li J."/>
            <person name="Lin L."/>
            <person name="Liu T."/>
            <person name="Marler B.S."/>
            <person name="Page J.T."/>
            <person name="Roberts A.W."/>
            <person name="Romanel E."/>
            <person name="Sanders W.S."/>
            <person name="Szadkowski E."/>
            <person name="Tan X."/>
            <person name="Tang H."/>
            <person name="Xu C."/>
            <person name="Wang J."/>
            <person name="Wang Z."/>
            <person name="Zhang D."/>
            <person name="Zhang L."/>
            <person name="Ashrafi H."/>
            <person name="Bedon F."/>
            <person name="Bowers J.E."/>
            <person name="Brubaker C.L."/>
            <person name="Chee P.W."/>
            <person name="Das S."/>
            <person name="Gingle A.R."/>
            <person name="Haigler C.H."/>
            <person name="Harker D."/>
            <person name="Hoffmann L.V."/>
            <person name="Hovav R."/>
            <person name="Jones D.C."/>
            <person name="Lemke C."/>
            <person name="Mansoor S."/>
            <person name="ur Rahman M."/>
            <person name="Rainville L.N."/>
            <person name="Rambani A."/>
            <person name="Reddy U.K."/>
            <person name="Rong J.K."/>
            <person name="Saranga Y."/>
            <person name="Scheffler B.E."/>
            <person name="Scheffler J.A."/>
            <person name="Stelly D.M."/>
            <person name="Triplett B.A."/>
            <person name="Van Deynze A."/>
            <person name="Vaslin M.F."/>
            <person name="Waghmare V.N."/>
            <person name="Walford S.A."/>
            <person name="Wright R.J."/>
            <person name="Zaki E.A."/>
            <person name="Zhang T."/>
            <person name="Dennis E.S."/>
            <person name="Mayer K.F."/>
            <person name="Peterson D.G."/>
            <person name="Rokhsar D.S."/>
            <person name="Wang X."/>
            <person name="Schmutz J."/>
        </authorList>
    </citation>
    <scope>NUCLEOTIDE SEQUENCE [LARGE SCALE GENOMIC DNA]</scope>
</reference>
<evidence type="ECO:0000256" key="1">
    <source>
        <dbReference type="ARBA" id="ARBA00022729"/>
    </source>
</evidence>
<organism evidence="5 6">
    <name type="scientific">Gossypium raimondii</name>
    <name type="common">Peruvian cotton</name>
    <name type="synonym">Gossypium klotzschianum subsp. raimondii</name>
    <dbReference type="NCBI Taxonomy" id="29730"/>
    <lineage>
        <taxon>Eukaryota</taxon>
        <taxon>Viridiplantae</taxon>
        <taxon>Streptophyta</taxon>
        <taxon>Embryophyta</taxon>
        <taxon>Tracheophyta</taxon>
        <taxon>Spermatophyta</taxon>
        <taxon>Magnoliopsida</taxon>
        <taxon>eudicotyledons</taxon>
        <taxon>Gunneridae</taxon>
        <taxon>Pentapetalae</taxon>
        <taxon>rosids</taxon>
        <taxon>malvids</taxon>
        <taxon>Malvales</taxon>
        <taxon>Malvaceae</taxon>
        <taxon>Malvoideae</taxon>
        <taxon>Gossypium</taxon>
    </lineage>
</organism>
<gene>
    <name evidence="5" type="ORF">B456_008G167500</name>
</gene>
<protein>
    <recommendedName>
        <fullName evidence="4">Pectinesterase inhibitor domain-containing protein</fullName>
    </recommendedName>
</protein>